<dbReference type="SUPFAM" id="SSF53335">
    <property type="entry name" value="S-adenosyl-L-methionine-dependent methyltransferases"/>
    <property type="match status" value="1"/>
</dbReference>
<keyword evidence="1" id="KW-0808">Transferase</keyword>
<proteinExistence type="predicted"/>
<reference evidence="1 2" key="1">
    <citation type="submission" date="2018-11" db="EMBL/GenBank/DDBJ databases">
        <title>Bradyrhizobium sp. nov., isolated from effective nodules of peanut in China.</title>
        <authorList>
            <person name="Li Y."/>
        </authorList>
    </citation>
    <scope>NUCLEOTIDE SEQUENCE [LARGE SCALE GENOMIC DNA]</scope>
    <source>
        <strain evidence="1 2">CCBAU 51770</strain>
    </source>
</reference>
<dbReference type="AlphaFoldDB" id="A0A4Q0QHZ4"/>
<dbReference type="InterPro" id="IPR029063">
    <property type="entry name" value="SAM-dependent_MTases_sf"/>
</dbReference>
<comment type="caution">
    <text evidence="1">The sequence shown here is derived from an EMBL/GenBank/DDBJ whole genome shotgun (WGS) entry which is preliminary data.</text>
</comment>
<dbReference type="Pfam" id="PF13489">
    <property type="entry name" value="Methyltransf_23"/>
    <property type="match status" value="1"/>
</dbReference>
<organism evidence="1 2">
    <name type="scientific">Bradyrhizobium zhanjiangense</name>
    <dbReference type="NCBI Taxonomy" id="1325107"/>
    <lineage>
        <taxon>Bacteria</taxon>
        <taxon>Pseudomonadati</taxon>
        <taxon>Pseudomonadota</taxon>
        <taxon>Alphaproteobacteria</taxon>
        <taxon>Hyphomicrobiales</taxon>
        <taxon>Nitrobacteraceae</taxon>
        <taxon>Bradyrhizobium</taxon>
    </lineage>
</organism>
<keyword evidence="1" id="KW-0489">Methyltransferase</keyword>
<dbReference type="PANTHER" id="PTHR43861">
    <property type="entry name" value="TRANS-ACONITATE 2-METHYLTRANSFERASE-RELATED"/>
    <property type="match status" value="1"/>
</dbReference>
<sequence length="221" mass="24559">MSCYFHHMRHEIRPLLPKTATNILEIGAASGQTLRWIRTIYPDAVTTGVEINDAVAEELARNADVAILGSIDECLPRLKKYDLILLLDVLEHLVDAKTVLQNMRGLLQPGGHVVVSVPNVAHLSVAIPLLFKRQFEYQDAGILDRTHLRFFVEDTAIGLMNAAGLKVSKGLISGMQGYKAKTLHRLSFGLLKHHLAKQYIMLGEAIDGEESQKSLSWEIAE</sequence>
<accession>A0A4Q0QHZ4</accession>
<dbReference type="EMBL" id="RKMK01000024">
    <property type="protein sequence ID" value="RXG92002.1"/>
    <property type="molecule type" value="Genomic_DNA"/>
</dbReference>
<evidence type="ECO:0000313" key="1">
    <source>
        <dbReference type="EMBL" id="RXG92002.1"/>
    </source>
</evidence>
<dbReference type="GO" id="GO:0032259">
    <property type="term" value="P:methylation"/>
    <property type="evidence" value="ECO:0007669"/>
    <property type="project" value="UniProtKB-KW"/>
</dbReference>
<gene>
    <name evidence="1" type="ORF">EAS61_23445</name>
</gene>
<dbReference type="GO" id="GO:0008168">
    <property type="term" value="F:methyltransferase activity"/>
    <property type="evidence" value="ECO:0007669"/>
    <property type="project" value="UniProtKB-KW"/>
</dbReference>
<dbReference type="CDD" id="cd02440">
    <property type="entry name" value="AdoMet_MTases"/>
    <property type="match status" value="1"/>
</dbReference>
<protein>
    <submittedName>
        <fullName evidence="1">Class I SAM-dependent methyltransferase</fullName>
    </submittedName>
</protein>
<name>A0A4Q0QHZ4_9BRAD</name>
<dbReference type="Gene3D" id="3.40.50.150">
    <property type="entry name" value="Vaccinia Virus protein VP39"/>
    <property type="match status" value="1"/>
</dbReference>
<evidence type="ECO:0000313" key="2">
    <source>
        <dbReference type="Proteomes" id="UP000290174"/>
    </source>
</evidence>
<dbReference type="Proteomes" id="UP000290174">
    <property type="component" value="Unassembled WGS sequence"/>
</dbReference>